<proteinExistence type="predicted"/>
<dbReference type="EMBL" id="BFEA01000153">
    <property type="protein sequence ID" value="GBG71807.1"/>
    <property type="molecule type" value="Genomic_DNA"/>
</dbReference>
<protein>
    <submittedName>
        <fullName evidence="2">Uncharacterized protein</fullName>
    </submittedName>
</protein>
<dbReference type="OMA" id="ANIVPCH"/>
<evidence type="ECO:0000313" key="2">
    <source>
        <dbReference type="EMBL" id="GBG71807.1"/>
    </source>
</evidence>
<feature type="region of interest" description="Disordered" evidence="1">
    <location>
        <begin position="50"/>
        <end position="263"/>
    </location>
</feature>
<organism evidence="2 3">
    <name type="scientific">Chara braunii</name>
    <name type="common">Braun's stonewort</name>
    <dbReference type="NCBI Taxonomy" id="69332"/>
    <lineage>
        <taxon>Eukaryota</taxon>
        <taxon>Viridiplantae</taxon>
        <taxon>Streptophyta</taxon>
        <taxon>Charophyceae</taxon>
        <taxon>Charales</taxon>
        <taxon>Characeae</taxon>
        <taxon>Chara</taxon>
    </lineage>
</organism>
<feature type="compositionally biased region" description="Basic and acidic residues" evidence="1">
    <location>
        <begin position="254"/>
        <end position="263"/>
    </location>
</feature>
<dbReference type="Proteomes" id="UP000265515">
    <property type="component" value="Unassembled WGS sequence"/>
</dbReference>
<comment type="caution">
    <text evidence="2">The sequence shown here is derived from an EMBL/GenBank/DDBJ whole genome shotgun (WGS) entry which is preliminary data.</text>
</comment>
<dbReference type="AlphaFoldDB" id="A0A388KP45"/>
<keyword evidence="3" id="KW-1185">Reference proteome</keyword>
<sequence>MLQLSTPFVSFNCNLQDFANIVPCHKLQMMDQVVLRTTISVCSPKAVGKSCGEPKTSGRMSKSRATSIHARRVRKSTTPLQSKGVSDSAKQAQSHVECAAHISLSPTVGTTDHEDDDEKTKDDSPFLQPDGEWWAEGDNAKDTEDDDDEQRFLDGAEGEEESLEDGWAQGDGGEDKEDGSHKGDESEEEEDEDASDEDSYEGGSEGDEGGANDNDGGNSGSQKRQEEYSQSPSHHGPSEEDGVLHGIQKVCMHARKENESWEN</sequence>
<accession>A0A388KP45</accession>
<evidence type="ECO:0000313" key="3">
    <source>
        <dbReference type="Proteomes" id="UP000265515"/>
    </source>
</evidence>
<reference evidence="2 3" key="1">
    <citation type="journal article" date="2018" name="Cell">
        <title>The Chara Genome: Secondary Complexity and Implications for Plant Terrestrialization.</title>
        <authorList>
            <person name="Nishiyama T."/>
            <person name="Sakayama H."/>
            <person name="Vries J.D."/>
            <person name="Buschmann H."/>
            <person name="Saint-Marcoux D."/>
            <person name="Ullrich K.K."/>
            <person name="Haas F.B."/>
            <person name="Vanderstraeten L."/>
            <person name="Becker D."/>
            <person name="Lang D."/>
            <person name="Vosolsobe S."/>
            <person name="Rombauts S."/>
            <person name="Wilhelmsson P.K.I."/>
            <person name="Janitza P."/>
            <person name="Kern R."/>
            <person name="Heyl A."/>
            <person name="Rumpler F."/>
            <person name="Villalobos L.I.A.C."/>
            <person name="Clay J.M."/>
            <person name="Skokan R."/>
            <person name="Toyoda A."/>
            <person name="Suzuki Y."/>
            <person name="Kagoshima H."/>
            <person name="Schijlen E."/>
            <person name="Tajeshwar N."/>
            <person name="Catarino B."/>
            <person name="Hetherington A.J."/>
            <person name="Saltykova A."/>
            <person name="Bonnot C."/>
            <person name="Breuninger H."/>
            <person name="Symeonidi A."/>
            <person name="Radhakrishnan G.V."/>
            <person name="Van Nieuwerburgh F."/>
            <person name="Deforce D."/>
            <person name="Chang C."/>
            <person name="Karol K.G."/>
            <person name="Hedrich R."/>
            <person name="Ulvskov P."/>
            <person name="Glockner G."/>
            <person name="Delwiche C.F."/>
            <person name="Petrasek J."/>
            <person name="Van de Peer Y."/>
            <person name="Friml J."/>
            <person name="Beilby M."/>
            <person name="Dolan L."/>
            <person name="Kohara Y."/>
            <person name="Sugano S."/>
            <person name="Fujiyama A."/>
            <person name="Delaux P.-M."/>
            <person name="Quint M."/>
            <person name="TheiBen G."/>
            <person name="Hagemann M."/>
            <person name="Harholt J."/>
            <person name="Dunand C."/>
            <person name="Zachgo S."/>
            <person name="Langdale J."/>
            <person name="Maumus F."/>
            <person name="Straeten D.V.D."/>
            <person name="Gould S.B."/>
            <person name="Rensing S.A."/>
        </authorList>
    </citation>
    <scope>NUCLEOTIDE SEQUENCE [LARGE SCALE GENOMIC DNA]</scope>
    <source>
        <strain evidence="2 3">S276</strain>
    </source>
</reference>
<name>A0A388KP45_CHABU</name>
<feature type="compositionally biased region" description="Acidic residues" evidence="1">
    <location>
        <begin position="185"/>
        <end position="210"/>
    </location>
</feature>
<evidence type="ECO:0000256" key="1">
    <source>
        <dbReference type="SAM" id="MobiDB-lite"/>
    </source>
</evidence>
<feature type="compositionally biased region" description="Polar residues" evidence="1">
    <location>
        <begin position="76"/>
        <end position="94"/>
    </location>
</feature>
<gene>
    <name evidence="2" type="ORF">CBR_g9216</name>
</gene>
<dbReference type="Gramene" id="GBG71807">
    <property type="protein sequence ID" value="GBG71807"/>
    <property type="gene ID" value="CBR_g9216"/>
</dbReference>